<accession>X1BNZ9</accession>
<gene>
    <name evidence="1" type="ORF">S01H4_43280</name>
</gene>
<reference evidence="1" key="1">
    <citation type="journal article" date="2014" name="Front. Microbiol.">
        <title>High frequency of phylogenetically diverse reductive dehalogenase-homologous genes in deep subseafloor sedimentary metagenomes.</title>
        <authorList>
            <person name="Kawai M."/>
            <person name="Futagami T."/>
            <person name="Toyoda A."/>
            <person name="Takaki Y."/>
            <person name="Nishi S."/>
            <person name="Hori S."/>
            <person name="Arai W."/>
            <person name="Tsubouchi T."/>
            <person name="Morono Y."/>
            <person name="Uchiyama I."/>
            <person name="Ito T."/>
            <person name="Fujiyama A."/>
            <person name="Inagaki F."/>
            <person name="Takami H."/>
        </authorList>
    </citation>
    <scope>NUCLEOTIDE SEQUENCE</scope>
    <source>
        <strain evidence="1">Expedition CK06-06</strain>
    </source>
</reference>
<comment type="caution">
    <text evidence="1">The sequence shown here is derived from an EMBL/GenBank/DDBJ whole genome shotgun (WGS) entry which is preliminary data.</text>
</comment>
<dbReference type="EMBL" id="BART01023857">
    <property type="protein sequence ID" value="GAG97619.1"/>
    <property type="molecule type" value="Genomic_DNA"/>
</dbReference>
<feature type="non-terminal residue" evidence="1">
    <location>
        <position position="63"/>
    </location>
</feature>
<proteinExistence type="predicted"/>
<dbReference type="AlphaFoldDB" id="X1BNZ9"/>
<evidence type="ECO:0000313" key="1">
    <source>
        <dbReference type="EMBL" id="GAG97619.1"/>
    </source>
</evidence>
<name>X1BNZ9_9ZZZZ</name>
<organism evidence="1">
    <name type="scientific">marine sediment metagenome</name>
    <dbReference type="NCBI Taxonomy" id="412755"/>
    <lineage>
        <taxon>unclassified sequences</taxon>
        <taxon>metagenomes</taxon>
        <taxon>ecological metagenomes</taxon>
    </lineage>
</organism>
<sequence>MAEESPFIEEKKEVEAKPEIDTEGLLKELEGLGISDTKGIQDLSHASQQTGRAWNEVGELRNQ</sequence>
<protein>
    <submittedName>
        <fullName evidence="1">Uncharacterized protein</fullName>
    </submittedName>
</protein>